<dbReference type="EMBL" id="VSSQ01038378">
    <property type="protein sequence ID" value="MPM91297.1"/>
    <property type="molecule type" value="Genomic_DNA"/>
</dbReference>
<accession>A0A645DPP9</accession>
<dbReference type="Gene3D" id="3.90.550.10">
    <property type="entry name" value="Spore Coat Polysaccharide Biosynthesis Protein SpsA, Chain A"/>
    <property type="match status" value="1"/>
</dbReference>
<name>A0A645DPP9_9ZZZZ</name>
<proteinExistence type="predicted"/>
<organism evidence="1">
    <name type="scientific">bioreactor metagenome</name>
    <dbReference type="NCBI Taxonomy" id="1076179"/>
    <lineage>
        <taxon>unclassified sequences</taxon>
        <taxon>metagenomes</taxon>
        <taxon>ecological metagenomes</taxon>
    </lineage>
</organism>
<protein>
    <recommendedName>
        <fullName evidence="2">Glycosyltransferase 2-like domain-containing protein</fullName>
    </recommendedName>
</protein>
<dbReference type="AlphaFoldDB" id="A0A645DPP9"/>
<evidence type="ECO:0000313" key="1">
    <source>
        <dbReference type="EMBL" id="MPM91297.1"/>
    </source>
</evidence>
<sequence>MLEAFEEDVNVVVHDATIVDEHLNVLSDSFMKENHSSAGTIKNIIRNRYIGCCMAFKAEMKKNILPFPEHLPMHDQWIGLVGEKTGKCVFLNKQLILYRRHGDTVTGEASTFSQKLKWRFEIIQALHQKKSIRGN</sequence>
<dbReference type="SUPFAM" id="SSF53448">
    <property type="entry name" value="Nucleotide-diphospho-sugar transferases"/>
    <property type="match status" value="1"/>
</dbReference>
<gene>
    <name evidence="1" type="ORF">SDC9_138425</name>
</gene>
<evidence type="ECO:0008006" key="2">
    <source>
        <dbReference type="Google" id="ProtNLM"/>
    </source>
</evidence>
<dbReference type="InterPro" id="IPR029044">
    <property type="entry name" value="Nucleotide-diphossugar_trans"/>
</dbReference>
<comment type="caution">
    <text evidence="1">The sequence shown here is derived from an EMBL/GenBank/DDBJ whole genome shotgun (WGS) entry which is preliminary data.</text>
</comment>
<reference evidence="1" key="1">
    <citation type="submission" date="2019-08" db="EMBL/GenBank/DDBJ databases">
        <authorList>
            <person name="Kucharzyk K."/>
            <person name="Murdoch R.W."/>
            <person name="Higgins S."/>
            <person name="Loffler F."/>
        </authorList>
    </citation>
    <scope>NUCLEOTIDE SEQUENCE</scope>
</reference>